<evidence type="ECO:0000313" key="9">
    <source>
        <dbReference type="Proteomes" id="UP001185927"/>
    </source>
</evidence>
<dbReference type="InterPro" id="IPR013762">
    <property type="entry name" value="Integrase-like_cat_sf"/>
</dbReference>
<proteinExistence type="inferred from homology"/>
<dbReference type="InterPro" id="IPR050090">
    <property type="entry name" value="Tyrosine_recombinase_XerCD"/>
</dbReference>
<accession>A0ABU4C5A5</accession>
<feature type="domain" description="Core-binding (CB)" evidence="7">
    <location>
        <begin position="27"/>
        <end position="125"/>
    </location>
</feature>
<keyword evidence="2" id="KW-0229">DNA integration</keyword>
<dbReference type="Pfam" id="PF02899">
    <property type="entry name" value="Phage_int_SAM_1"/>
    <property type="match status" value="1"/>
</dbReference>
<dbReference type="PROSITE" id="PS51898">
    <property type="entry name" value="TYR_RECOMBINASE"/>
    <property type="match status" value="1"/>
</dbReference>
<comment type="caution">
    <text evidence="8">The sequence shown here is derived from an EMBL/GenBank/DDBJ whole genome shotgun (WGS) entry which is preliminary data.</text>
</comment>
<dbReference type="Proteomes" id="UP001185927">
    <property type="component" value="Unassembled WGS sequence"/>
</dbReference>
<dbReference type="PROSITE" id="PS51900">
    <property type="entry name" value="CB"/>
    <property type="match status" value="1"/>
</dbReference>
<evidence type="ECO:0000259" key="6">
    <source>
        <dbReference type="PROSITE" id="PS51898"/>
    </source>
</evidence>
<dbReference type="InterPro" id="IPR002104">
    <property type="entry name" value="Integrase_catalytic"/>
</dbReference>
<dbReference type="EMBL" id="JAWLKB010000067">
    <property type="protein sequence ID" value="MDV6271685.1"/>
    <property type="molecule type" value="Genomic_DNA"/>
</dbReference>
<dbReference type="InterPro" id="IPR044068">
    <property type="entry name" value="CB"/>
</dbReference>
<dbReference type="PANTHER" id="PTHR30349">
    <property type="entry name" value="PHAGE INTEGRASE-RELATED"/>
    <property type="match status" value="1"/>
</dbReference>
<reference evidence="8 9" key="1">
    <citation type="submission" date="2023-10" db="EMBL/GenBank/DDBJ databases">
        <title>Development of a sustainable strategy for remediation of hydrocarbon-contaminated territories based on the waste exchange concept.</title>
        <authorList>
            <person name="Krivoruchko A."/>
        </authorList>
    </citation>
    <scope>NUCLEOTIDE SEQUENCE [LARGE SCALE GENOMIC DNA]</scope>
    <source>
        <strain evidence="8 9">IEGM 1203</strain>
    </source>
</reference>
<dbReference type="InterPro" id="IPR011010">
    <property type="entry name" value="DNA_brk_join_enz"/>
</dbReference>
<dbReference type="InterPro" id="IPR004107">
    <property type="entry name" value="Integrase_SAM-like_N"/>
</dbReference>
<feature type="domain" description="Tyr recombinase" evidence="6">
    <location>
        <begin position="174"/>
        <end position="373"/>
    </location>
</feature>
<name>A0ABU4C5A5_RHOGO</name>
<comment type="similarity">
    <text evidence="1">Belongs to the 'phage' integrase family.</text>
</comment>
<keyword evidence="9" id="KW-1185">Reference proteome</keyword>
<evidence type="ECO:0000256" key="2">
    <source>
        <dbReference type="ARBA" id="ARBA00022908"/>
    </source>
</evidence>
<dbReference type="InterPro" id="IPR010998">
    <property type="entry name" value="Integrase_recombinase_N"/>
</dbReference>
<evidence type="ECO:0000256" key="4">
    <source>
        <dbReference type="ARBA" id="ARBA00023172"/>
    </source>
</evidence>
<evidence type="ECO:0000259" key="7">
    <source>
        <dbReference type="PROSITE" id="PS51900"/>
    </source>
</evidence>
<sequence>MTLRYSAERAISPVDGGICHVVVDADFVFHVEACAYLAFLRDAGRSPNTARVYAGRIAQFLTYCADNRLDWRTVAIDDLSRFMRSLVAVPLPARSMNSTREPRFRSSRTANATMTTVSEFLRFAATRGWVDAVAADRLSRPRFLRYRAPGQSWGEDEQFRTVNSRTLKLPESESPVQSLSSNEIISLLKSTVHQRDLFLIAALDETGMRIGETLGLRREDMHLLSSSTRLGCAVQGPHLHVRRRVNANGALAKSRFPRSIPVTTGLVESYAAYLHERSDFPDADRCDFVFVNLFKPPVGEPMKYNNAKKLFDRLSGTAGFTARPHMLRHSAASRWLADGAPRDVVQALLGHVSPASMEVYLHPTDAAKRAAVERAGAATDRPPT</sequence>
<protein>
    <submittedName>
        <fullName evidence="8">Tyrosine-type recombinase/integrase</fullName>
    </submittedName>
</protein>
<dbReference type="Pfam" id="PF00589">
    <property type="entry name" value="Phage_integrase"/>
    <property type="match status" value="1"/>
</dbReference>
<keyword evidence="3 5" id="KW-0238">DNA-binding</keyword>
<evidence type="ECO:0000313" key="8">
    <source>
        <dbReference type="EMBL" id="MDV6271685.1"/>
    </source>
</evidence>
<gene>
    <name evidence="8" type="ORF">R3Q16_34410</name>
</gene>
<evidence type="ECO:0000256" key="3">
    <source>
        <dbReference type="ARBA" id="ARBA00023125"/>
    </source>
</evidence>
<dbReference type="PANTHER" id="PTHR30349:SF64">
    <property type="entry name" value="PROPHAGE INTEGRASE INTD-RELATED"/>
    <property type="match status" value="1"/>
</dbReference>
<dbReference type="Gene3D" id="1.10.443.10">
    <property type="entry name" value="Intergrase catalytic core"/>
    <property type="match status" value="1"/>
</dbReference>
<dbReference type="SUPFAM" id="SSF56349">
    <property type="entry name" value="DNA breaking-rejoining enzymes"/>
    <property type="match status" value="1"/>
</dbReference>
<organism evidence="8 9">
    <name type="scientific">Rhodococcus globerulus</name>
    <dbReference type="NCBI Taxonomy" id="33008"/>
    <lineage>
        <taxon>Bacteria</taxon>
        <taxon>Bacillati</taxon>
        <taxon>Actinomycetota</taxon>
        <taxon>Actinomycetes</taxon>
        <taxon>Mycobacteriales</taxon>
        <taxon>Nocardiaceae</taxon>
        <taxon>Rhodococcus</taxon>
    </lineage>
</organism>
<keyword evidence="4" id="KW-0233">DNA recombination</keyword>
<evidence type="ECO:0000256" key="5">
    <source>
        <dbReference type="PROSITE-ProRule" id="PRU01248"/>
    </source>
</evidence>
<evidence type="ECO:0000256" key="1">
    <source>
        <dbReference type="ARBA" id="ARBA00008857"/>
    </source>
</evidence>
<dbReference type="Gene3D" id="1.10.150.130">
    <property type="match status" value="1"/>
</dbReference>